<keyword evidence="1" id="KW-1133">Transmembrane helix</keyword>
<accession>A0ABX9A1E2</accession>
<dbReference type="InterPro" id="IPR042099">
    <property type="entry name" value="ANL_N_sf"/>
</dbReference>
<dbReference type="EMBL" id="CP081294">
    <property type="protein sequence ID" value="QZD95096.1"/>
    <property type="molecule type" value="Genomic_DNA"/>
</dbReference>
<organism evidence="4 5">
    <name type="scientific">Qipengyuania gelatinilytica</name>
    <dbReference type="NCBI Taxonomy" id="2867231"/>
    <lineage>
        <taxon>Bacteria</taxon>
        <taxon>Pseudomonadati</taxon>
        <taxon>Pseudomonadota</taxon>
        <taxon>Alphaproteobacteria</taxon>
        <taxon>Sphingomonadales</taxon>
        <taxon>Erythrobacteraceae</taxon>
        <taxon>Qipengyuania</taxon>
    </lineage>
</organism>
<evidence type="ECO:0000259" key="3">
    <source>
        <dbReference type="Pfam" id="PF00550"/>
    </source>
</evidence>
<dbReference type="SUPFAM" id="SSF56801">
    <property type="entry name" value="Acetyl-CoA synthetase-like"/>
    <property type="match status" value="1"/>
</dbReference>
<dbReference type="InterPro" id="IPR050237">
    <property type="entry name" value="ATP-dep_AMP-bd_enzyme"/>
</dbReference>
<dbReference type="Pfam" id="PF00550">
    <property type="entry name" value="PP-binding"/>
    <property type="match status" value="1"/>
</dbReference>
<dbReference type="Pfam" id="PF00501">
    <property type="entry name" value="AMP-binding"/>
    <property type="match status" value="1"/>
</dbReference>
<evidence type="ECO:0000313" key="5">
    <source>
        <dbReference type="Proteomes" id="UP000824321"/>
    </source>
</evidence>
<dbReference type="PANTHER" id="PTHR43767:SF10">
    <property type="entry name" value="SURFACTIN SYNTHASE SUBUNIT 1"/>
    <property type="match status" value="1"/>
</dbReference>
<feature type="transmembrane region" description="Helical" evidence="1">
    <location>
        <begin position="650"/>
        <end position="670"/>
    </location>
</feature>
<dbReference type="InterPro" id="IPR009081">
    <property type="entry name" value="PP-bd_ACP"/>
</dbReference>
<feature type="transmembrane region" description="Helical" evidence="1">
    <location>
        <begin position="606"/>
        <end position="624"/>
    </location>
</feature>
<evidence type="ECO:0000256" key="1">
    <source>
        <dbReference type="SAM" id="Phobius"/>
    </source>
</evidence>
<reference evidence="4 5" key="1">
    <citation type="submission" date="2021-08" db="EMBL/GenBank/DDBJ databases">
        <title>Comparative Genomics Analysis of the Genus Qipengyuania Reveals Extensive Genetic Diversity and Metabolic Versatility, Including the Description of Fifteen Novel Species.</title>
        <authorList>
            <person name="Liu Y."/>
        </authorList>
    </citation>
    <scope>NUCLEOTIDE SEQUENCE [LARGE SCALE GENOMIC DNA]</scope>
    <source>
        <strain evidence="4 5">1NDH1</strain>
    </source>
</reference>
<dbReference type="Proteomes" id="UP000824321">
    <property type="component" value="Chromosome"/>
</dbReference>
<dbReference type="Gene3D" id="3.40.50.12780">
    <property type="entry name" value="N-terminal domain of ligase-like"/>
    <property type="match status" value="1"/>
</dbReference>
<feature type="transmembrane region" description="Helical" evidence="1">
    <location>
        <begin position="827"/>
        <end position="848"/>
    </location>
</feature>
<keyword evidence="1" id="KW-0812">Transmembrane</keyword>
<gene>
    <name evidence="4" type="ORF">K3136_13665</name>
</gene>
<feature type="domain" description="Carrier" evidence="3">
    <location>
        <begin position="474"/>
        <end position="531"/>
    </location>
</feature>
<proteinExistence type="predicted"/>
<feature type="transmembrane region" description="Helical" evidence="1">
    <location>
        <begin position="682"/>
        <end position="705"/>
    </location>
</feature>
<feature type="transmembrane region" description="Helical" evidence="1">
    <location>
        <begin position="717"/>
        <end position="736"/>
    </location>
</feature>
<name>A0ABX9A1E2_9SPHN</name>
<feature type="transmembrane region" description="Helical" evidence="1">
    <location>
        <begin position="569"/>
        <end position="586"/>
    </location>
</feature>
<dbReference type="InterPro" id="IPR000873">
    <property type="entry name" value="AMP-dep_synth/lig_dom"/>
</dbReference>
<keyword evidence="1" id="KW-0472">Membrane</keyword>
<evidence type="ECO:0000259" key="2">
    <source>
        <dbReference type="Pfam" id="PF00501"/>
    </source>
</evidence>
<dbReference type="RefSeq" id="WP_221430838.1">
    <property type="nucleotide sequence ID" value="NZ_CP081294.1"/>
</dbReference>
<evidence type="ECO:0000313" key="4">
    <source>
        <dbReference type="EMBL" id="QZD95096.1"/>
    </source>
</evidence>
<feature type="transmembrane region" description="Helical" evidence="1">
    <location>
        <begin position="791"/>
        <end position="815"/>
    </location>
</feature>
<keyword evidence="5" id="KW-1185">Reference proteome</keyword>
<feature type="transmembrane region" description="Helical" evidence="1">
    <location>
        <begin position="748"/>
        <end position="779"/>
    </location>
</feature>
<protein>
    <submittedName>
        <fullName evidence="4">AMP-binding protein</fullName>
    </submittedName>
</protein>
<dbReference type="PANTHER" id="PTHR43767">
    <property type="entry name" value="LONG-CHAIN-FATTY-ACID--COA LIGASE"/>
    <property type="match status" value="1"/>
</dbReference>
<sequence length="871" mass="94897">MFWQLKGAHPDAIALIAQDGSCVTYAELSARADDWSDRLRSTAGTRSAIVAVEIEPTPESIGAYLGALRAGIPVLLLEPSRETEESRIAEFWQPEIIVRAGEIVASPKLDRDKKDEGAIHPELSLLLSTSGTTGDPKLVRLSAGNIASNAEAIVEYLGITGCDRAITSLPLFYSYGLSVLNSYLQVGATIVLTDRKILDPEFWSLCESRGVTSLALVPHQVELLAAGNLDRLALSSLRYVTQAGGKLSSESATTMWEVGQCHGWDLFIMYGQTEASPRMSYVPPRMLPEASDTIGIPIPGGKIDLIGPGGKAITEPNVAGELVYRGPNVMMGYAERREDLARDKEVSALDTGDIAELTEDGLFRIVGRKKRFAKLFGLRISLDRTEEILRQKGIPAFVIAVDESLVVLHREAQDGPKARHEIEGAYGLPTESVLSAHIDEVPLAPSGKPDMRAMAAIAEQVVREKEVTAVGDQSIRTALARATKQSAVEPGDSFNSLGGDSLSYIQMQLTLEENLSSVPDDWANMTLEQLEALATEQSGGSGQLTSVPFDIVLRILAITLVVAQHASNLPLYGGVWMLIALMGASAERFQKKHMVEGKPLLLAWRMLYPIIPAYFLLLLLYSQMRSEVPLEYLFLVGNYYVFSKGSLLTAYWFVSFYAQVVFLLALIAAIPKLRSVFAKSPFIANATMAFFLIVGIAIFDLLSGLRNGPYIVWPVKFIASHGFFQCLPIFLIGWCLSAASSNRSATVALLLAAAYIVYFYLVVGGLLKIALLAMTFVAIWHPLKLRLPFAWYRNAATLASATLFVYLLHPVVVYITNGLQFSEISRVAIAIAVSFFVAVVAQKIFAAVESGVVGSRWYAKSSAKADGRKFV</sequence>
<feature type="domain" description="AMP-dependent synthetase/ligase" evidence="2">
    <location>
        <begin position="8"/>
        <end position="333"/>
    </location>
</feature>